<keyword evidence="2" id="KW-0472">Membrane</keyword>
<evidence type="ECO:0000313" key="3">
    <source>
        <dbReference type="EMBL" id="CAI2365400.1"/>
    </source>
</evidence>
<feature type="compositionally biased region" description="Basic and acidic residues" evidence="1">
    <location>
        <begin position="356"/>
        <end position="367"/>
    </location>
</feature>
<sequence>MAEETGCRIREYYKKKCTIKWIIAWDMVRVLIPIFYFGIALLIVILDENEDDESNDNSIINSSKIIPSSTKAASDSNDQLVSLSFLLGEVFRTFLICIMAIVALCKHFKYMPTGTYFWTRSINSCFNIMSHLFQFLILGANIFRLVVTTGSFIFDGYLSYIIYVFWQNLKKLNNSTASSSAQSEISHPIENCINARVRQLQEEIRAGIANDVLEIQEYDENGVPHTKAVRIDEENKQVVIECALPSLKDLNQYNSRELSSRDNASRITAFLEDRKKPMSRKASYENEIQNSEYNSKPSFKGSNKKDFIFTSNHIQMVEKSNKDEDEEKKARMFRTNDAKKISSIIGAKSPYSGHENSYKEKEKENSHDGSISEVKEYAEPEIYLDTKSQTQNIKKNLCNSPAVLKNRRFQVESEIPRTKSKDQAMSLKSFKFTNQMECIEKDEVYDEPKRCDISSDEND</sequence>
<gene>
    <name evidence="3" type="ORF">ECRASSUSDP1_LOCUS6740</name>
</gene>
<proteinExistence type="predicted"/>
<keyword evidence="4" id="KW-1185">Reference proteome</keyword>
<evidence type="ECO:0000256" key="2">
    <source>
        <dbReference type="SAM" id="Phobius"/>
    </source>
</evidence>
<dbReference type="AlphaFoldDB" id="A0AAD1UHJ1"/>
<keyword evidence="2" id="KW-1133">Transmembrane helix</keyword>
<dbReference type="Proteomes" id="UP001295684">
    <property type="component" value="Unassembled WGS sequence"/>
</dbReference>
<protein>
    <submittedName>
        <fullName evidence="3">Uncharacterized protein</fullName>
    </submittedName>
</protein>
<name>A0AAD1UHJ1_EUPCR</name>
<evidence type="ECO:0000313" key="4">
    <source>
        <dbReference type="Proteomes" id="UP001295684"/>
    </source>
</evidence>
<dbReference type="EMBL" id="CAMPGE010006544">
    <property type="protein sequence ID" value="CAI2365400.1"/>
    <property type="molecule type" value="Genomic_DNA"/>
</dbReference>
<reference evidence="3" key="1">
    <citation type="submission" date="2023-07" db="EMBL/GenBank/DDBJ databases">
        <authorList>
            <consortium name="AG Swart"/>
            <person name="Singh M."/>
            <person name="Singh A."/>
            <person name="Seah K."/>
            <person name="Emmerich C."/>
        </authorList>
    </citation>
    <scope>NUCLEOTIDE SEQUENCE</scope>
    <source>
        <strain evidence="3">DP1</strain>
    </source>
</reference>
<feature type="transmembrane region" description="Helical" evidence="2">
    <location>
        <begin position="21"/>
        <end position="46"/>
    </location>
</feature>
<comment type="caution">
    <text evidence="3">The sequence shown here is derived from an EMBL/GenBank/DDBJ whole genome shotgun (WGS) entry which is preliminary data.</text>
</comment>
<feature type="region of interest" description="Disordered" evidence="1">
    <location>
        <begin position="347"/>
        <end position="371"/>
    </location>
</feature>
<evidence type="ECO:0000256" key="1">
    <source>
        <dbReference type="SAM" id="MobiDB-lite"/>
    </source>
</evidence>
<feature type="transmembrane region" description="Helical" evidence="2">
    <location>
        <begin position="83"/>
        <end position="105"/>
    </location>
</feature>
<accession>A0AAD1UHJ1</accession>
<organism evidence="3 4">
    <name type="scientific">Euplotes crassus</name>
    <dbReference type="NCBI Taxonomy" id="5936"/>
    <lineage>
        <taxon>Eukaryota</taxon>
        <taxon>Sar</taxon>
        <taxon>Alveolata</taxon>
        <taxon>Ciliophora</taxon>
        <taxon>Intramacronucleata</taxon>
        <taxon>Spirotrichea</taxon>
        <taxon>Hypotrichia</taxon>
        <taxon>Euplotida</taxon>
        <taxon>Euplotidae</taxon>
        <taxon>Moneuplotes</taxon>
    </lineage>
</organism>
<keyword evidence="2" id="KW-0812">Transmembrane</keyword>